<comment type="pathway">
    <text evidence="4">Lipid metabolism.</text>
</comment>
<evidence type="ECO:0000256" key="14">
    <source>
        <dbReference type="ARBA" id="ARBA00023098"/>
    </source>
</evidence>
<dbReference type="GO" id="GO:0016024">
    <property type="term" value="P:CDP-diacylglycerol biosynthetic process"/>
    <property type="evidence" value="ECO:0007669"/>
    <property type="project" value="TreeGrafter"/>
</dbReference>
<comment type="subcellular location">
    <subcellularLocation>
        <location evidence="2">Cell membrane</location>
        <topology evidence="2">Multi-pass membrane protein</topology>
    </subcellularLocation>
</comment>
<evidence type="ECO:0000256" key="17">
    <source>
        <dbReference type="ARBA" id="ARBA00023264"/>
    </source>
</evidence>
<dbReference type="Pfam" id="PF01148">
    <property type="entry name" value="CTP_transf_1"/>
    <property type="match status" value="1"/>
</dbReference>
<keyword evidence="9" id="KW-0444">Lipid biosynthesis</keyword>
<feature type="transmembrane region" description="Helical" evidence="25">
    <location>
        <begin position="148"/>
        <end position="166"/>
    </location>
</feature>
<evidence type="ECO:0000256" key="10">
    <source>
        <dbReference type="ARBA" id="ARBA00022679"/>
    </source>
</evidence>
<evidence type="ECO:0000256" key="11">
    <source>
        <dbReference type="ARBA" id="ARBA00022692"/>
    </source>
</evidence>
<reference evidence="26" key="1">
    <citation type="submission" date="2021-01" db="EMBL/GenBank/DDBJ databases">
        <title>Whole genome shotgun sequence of Sphaerimonospora thailandensis NBRC 107569.</title>
        <authorList>
            <person name="Komaki H."/>
            <person name="Tamura T."/>
        </authorList>
    </citation>
    <scope>NUCLEOTIDE SEQUENCE</scope>
    <source>
        <strain evidence="26">NBRC 107569</strain>
    </source>
</reference>
<keyword evidence="13 25" id="KW-1133">Transmembrane helix</keyword>
<keyword evidence="14" id="KW-0443">Lipid metabolism</keyword>
<keyword evidence="8" id="KW-1003">Cell membrane</keyword>
<evidence type="ECO:0000256" key="21">
    <source>
        <dbReference type="ARBA" id="ARBA00032396"/>
    </source>
</evidence>
<keyword evidence="15 25" id="KW-0472">Membrane</keyword>
<evidence type="ECO:0000256" key="25">
    <source>
        <dbReference type="SAM" id="Phobius"/>
    </source>
</evidence>
<evidence type="ECO:0000256" key="13">
    <source>
        <dbReference type="ARBA" id="ARBA00022989"/>
    </source>
</evidence>
<feature type="region of interest" description="Disordered" evidence="24">
    <location>
        <begin position="1"/>
        <end position="39"/>
    </location>
</feature>
<evidence type="ECO:0000256" key="24">
    <source>
        <dbReference type="SAM" id="MobiDB-lite"/>
    </source>
</evidence>
<evidence type="ECO:0000256" key="4">
    <source>
        <dbReference type="ARBA" id="ARBA00005189"/>
    </source>
</evidence>
<evidence type="ECO:0000256" key="15">
    <source>
        <dbReference type="ARBA" id="ARBA00023136"/>
    </source>
</evidence>
<evidence type="ECO:0000256" key="12">
    <source>
        <dbReference type="ARBA" id="ARBA00022695"/>
    </source>
</evidence>
<dbReference type="GO" id="GO:0004605">
    <property type="term" value="F:phosphatidate cytidylyltransferase activity"/>
    <property type="evidence" value="ECO:0007669"/>
    <property type="project" value="UniProtKB-EC"/>
</dbReference>
<keyword evidence="16" id="KW-0594">Phospholipid biosynthesis</keyword>
<evidence type="ECO:0000256" key="2">
    <source>
        <dbReference type="ARBA" id="ARBA00004651"/>
    </source>
</evidence>
<gene>
    <name evidence="26" type="ORF">Mth01_49590</name>
</gene>
<comment type="pathway">
    <text evidence="3">Phospholipid metabolism; CDP-diacylglycerol biosynthesis; CDP-diacylglycerol from sn-glycerol 3-phosphate: step 3/3.</text>
</comment>
<comment type="similarity">
    <text evidence="5">Belongs to the CDS family.</text>
</comment>
<feature type="transmembrane region" description="Helical" evidence="25">
    <location>
        <begin position="93"/>
        <end position="112"/>
    </location>
</feature>
<dbReference type="AlphaFoldDB" id="A0A8J3W2E2"/>
<sequence length="305" mass="31301">MDATAAASENGPDRKALDGDGVPGNGVPGTAAAAGGGSRTGRNLPAAVAVGVALGAVVIGSLYIVKAAFLVVVLAVVGVGVHELAKAFAIRGIRVPVIPLLAGMAAMVVGPYWGGVPFLVGAFAVTAMVLLVWRMFQGADGYVRDATASMFITVYPALFAGFVPLLLKPEDGADRVVIFIAVTVCSDIGGYFAGIFFGRHRMSPLISPKKTWEGFAGSAVACVVAGALLVHFRLDSGYWQGAVLGAVVVVCATLGDLIESVVKRDLGIKDMGTLLPGHGGAMDRLDSLLFTLVPVWLLLTLLVSP</sequence>
<keyword evidence="27" id="KW-1185">Reference proteome</keyword>
<feature type="transmembrane region" description="Helical" evidence="25">
    <location>
        <begin position="238"/>
        <end position="258"/>
    </location>
</feature>
<comment type="caution">
    <text evidence="26">The sequence shown here is derived from an EMBL/GenBank/DDBJ whole genome shotgun (WGS) entry which is preliminary data.</text>
</comment>
<evidence type="ECO:0000256" key="7">
    <source>
        <dbReference type="ARBA" id="ARBA00019373"/>
    </source>
</evidence>
<evidence type="ECO:0000256" key="1">
    <source>
        <dbReference type="ARBA" id="ARBA00001698"/>
    </source>
</evidence>
<protein>
    <recommendedName>
        <fullName evidence="7">Phosphatidate cytidylyltransferase</fullName>
        <ecNumber evidence="6">2.7.7.41</ecNumber>
    </recommendedName>
    <alternativeName>
        <fullName evidence="20">CDP-DAG synthase</fullName>
    </alternativeName>
    <alternativeName>
        <fullName evidence="22">CDP-DG synthase</fullName>
    </alternativeName>
    <alternativeName>
        <fullName evidence="18">CDP-diacylglycerol synthase</fullName>
    </alternativeName>
    <alternativeName>
        <fullName evidence="21">CDP-diglyceride pyrophosphorylase</fullName>
    </alternativeName>
    <alternativeName>
        <fullName evidence="23">CDP-diglyceride synthase</fullName>
    </alternativeName>
    <alternativeName>
        <fullName evidence="19">CTP:phosphatidate cytidylyltransferase</fullName>
    </alternativeName>
</protein>
<evidence type="ECO:0000256" key="6">
    <source>
        <dbReference type="ARBA" id="ARBA00012487"/>
    </source>
</evidence>
<feature type="transmembrane region" description="Helical" evidence="25">
    <location>
        <begin position="211"/>
        <end position="232"/>
    </location>
</feature>
<name>A0A8J3W2E2_9ACTN</name>
<evidence type="ECO:0000256" key="19">
    <source>
        <dbReference type="ARBA" id="ARBA00031825"/>
    </source>
</evidence>
<keyword evidence="17" id="KW-1208">Phospholipid metabolism</keyword>
<evidence type="ECO:0000256" key="23">
    <source>
        <dbReference type="ARBA" id="ARBA00033406"/>
    </source>
</evidence>
<dbReference type="EMBL" id="BOOG01000060">
    <property type="protein sequence ID" value="GIH72706.1"/>
    <property type="molecule type" value="Genomic_DNA"/>
</dbReference>
<dbReference type="RefSeq" id="WP_204018353.1">
    <property type="nucleotide sequence ID" value="NZ_BOOG01000060.1"/>
</dbReference>
<dbReference type="EC" id="2.7.7.41" evidence="6"/>
<evidence type="ECO:0000256" key="16">
    <source>
        <dbReference type="ARBA" id="ARBA00023209"/>
    </source>
</evidence>
<feature type="transmembrane region" description="Helical" evidence="25">
    <location>
        <begin position="118"/>
        <end position="136"/>
    </location>
</feature>
<evidence type="ECO:0000256" key="22">
    <source>
        <dbReference type="ARBA" id="ARBA00032743"/>
    </source>
</evidence>
<evidence type="ECO:0000256" key="5">
    <source>
        <dbReference type="ARBA" id="ARBA00010185"/>
    </source>
</evidence>
<keyword evidence="11 25" id="KW-0812">Transmembrane</keyword>
<evidence type="ECO:0000256" key="8">
    <source>
        <dbReference type="ARBA" id="ARBA00022475"/>
    </source>
</evidence>
<dbReference type="PANTHER" id="PTHR46382:SF1">
    <property type="entry name" value="PHOSPHATIDATE CYTIDYLYLTRANSFERASE"/>
    <property type="match status" value="1"/>
</dbReference>
<evidence type="ECO:0000313" key="26">
    <source>
        <dbReference type="EMBL" id="GIH72706.1"/>
    </source>
</evidence>
<dbReference type="GO" id="GO:0005886">
    <property type="term" value="C:plasma membrane"/>
    <property type="evidence" value="ECO:0007669"/>
    <property type="project" value="UniProtKB-SubCell"/>
</dbReference>
<comment type="catalytic activity">
    <reaction evidence="1">
        <text>a 1,2-diacyl-sn-glycero-3-phosphate + CTP + H(+) = a CDP-1,2-diacyl-sn-glycerol + diphosphate</text>
        <dbReference type="Rhea" id="RHEA:16229"/>
        <dbReference type="ChEBI" id="CHEBI:15378"/>
        <dbReference type="ChEBI" id="CHEBI:33019"/>
        <dbReference type="ChEBI" id="CHEBI:37563"/>
        <dbReference type="ChEBI" id="CHEBI:58332"/>
        <dbReference type="ChEBI" id="CHEBI:58608"/>
        <dbReference type="EC" id="2.7.7.41"/>
    </reaction>
</comment>
<evidence type="ECO:0000256" key="9">
    <source>
        <dbReference type="ARBA" id="ARBA00022516"/>
    </source>
</evidence>
<feature type="transmembrane region" description="Helical" evidence="25">
    <location>
        <begin position="285"/>
        <end position="303"/>
    </location>
</feature>
<evidence type="ECO:0000256" key="20">
    <source>
        <dbReference type="ARBA" id="ARBA00032253"/>
    </source>
</evidence>
<dbReference type="Proteomes" id="UP000610966">
    <property type="component" value="Unassembled WGS sequence"/>
</dbReference>
<evidence type="ECO:0000256" key="18">
    <source>
        <dbReference type="ARBA" id="ARBA00029893"/>
    </source>
</evidence>
<dbReference type="PANTHER" id="PTHR46382">
    <property type="entry name" value="PHOSPHATIDATE CYTIDYLYLTRANSFERASE"/>
    <property type="match status" value="1"/>
</dbReference>
<organism evidence="26 27">
    <name type="scientific">Sphaerimonospora thailandensis</name>
    <dbReference type="NCBI Taxonomy" id="795644"/>
    <lineage>
        <taxon>Bacteria</taxon>
        <taxon>Bacillati</taxon>
        <taxon>Actinomycetota</taxon>
        <taxon>Actinomycetes</taxon>
        <taxon>Streptosporangiales</taxon>
        <taxon>Streptosporangiaceae</taxon>
        <taxon>Sphaerimonospora</taxon>
    </lineage>
</organism>
<feature type="transmembrane region" description="Helical" evidence="25">
    <location>
        <begin position="178"/>
        <end position="199"/>
    </location>
</feature>
<feature type="transmembrane region" description="Helical" evidence="25">
    <location>
        <begin position="48"/>
        <end position="81"/>
    </location>
</feature>
<evidence type="ECO:0000313" key="27">
    <source>
        <dbReference type="Proteomes" id="UP000610966"/>
    </source>
</evidence>
<evidence type="ECO:0000256" key="3">
    <source>
        <dbReference type="ARBA" id="ARBA00005119"/>
    </source>
</evidence>
<accession>A0A8J3W2E2</accession>
<proteinExistence type="inferred from homology"/>
<keyword evidence="12" id="KW-0548">Nucleotidyltransferase</keyword>
<keyword evidence="10" id="KW-0808">Transferase</keyword>